<name>A0ABS4G2J2_9CLOT</name>
<gene>
    <name evidence="2" type="ORF">J2Z34_001234</name>
</gene>
<dbReference type="Gene3D" id="1.10.10.10">
    <property type="entry name" value="Winged helix-like DNA-binding domain superfamily/Winged helix DNA-binding domain"/>
    <property type="match status" value="1"/>
</dbReference>
<dbReference type="InterPro" id="IPR036388">
    <property type="entry name" value="WH-like_DNA-bd_sf"/>
</dbReference>
<organism evidence="2 3">
    <name type="scientific">Youngiibacter multivorans</name>
    <dbReference type="NCBI Taxonomy" id="937251"/>
    <lineage>
        <taxon>Bacteria</taxon>
        <taxon>Bacillati</taxon>
        <taxon>Bacillota</taxon>
        <taxon>Clostridia</taxon>
        <taxon>Eubacteriales</taxon>
        <taxon>Clostridiaceae</taxon>
        <taxon>Youngiibacter</taxon>
    </lineage>
</organism>
<dbReference type="InterPro" id="IPR000281">
    <property type="entry name" value="HTH_RpiR"/>
</dbReference>
<dbReference type="PANTHER" id="PTHR30514">
    <property type="entry name" value="GLUCOKINASE"/>
    <property type="match status" value="1"/>
</dbReference>
<protein>
    <submittedName>
        <fullName evidence="2">DNA-binding MurR/RpiR family transcriptional regulator</fullName>
    </submittedName>
</protein>
<dbReference type="Proteomes" id="UP001519271">
    <property type="component" value="Unassembled WGS sequence"/>
</dbReference>
<dbReference type="Gene3D" id="3.40.50.10490">
    <property type="entry name" value="Glucose-6-phosphate isomerase like protein, domain 1"/>
    <property type="match status" value="1"/>
</dbReference>
<sequence length="269" mass="30944">MGDILFRLIVFISTNKNNDVDYNIAINILKNLNVVGKLTINQLADKCYTSPSAISRFCRKLGYESFGEFKETLATTIRNYRQRDFIHDLRAEFGEEATLKEMLYNKIIGDLDSMNNMDEVLINRIVDMIHDTETVGIFGTHLSQAYAQDMEINFLAKGKFINAFLDIQKQMELLDTFDKDCLAIIFSPSGKFIAGNRIIAEKIKSSKCKIIFISQLDYRDFFDKVDVYLKVTGNTGMSVMNLSIRYASLYVLDYIFLKYTEKYIGSRKS</sequence>
<evidence type="ECO:0000259" key="1">
    <source>
        <dbReference type="PROSITE" id="PS51071"/>
    </source>
</evidence>
<dbReference type="InterPro" id="IPR046348">
    <property type="entry name" value="SIS_dom_sf"/>
</dbReference>
<dbReference type="InterPro" id="IPR035472">
    <property type="entry name" value="RpiR-like_SIS"/>
</dbReference>
<dbReference type="InterPro" id="IPR009057">
    <property type="entry name" value="Homeodomain-like_sf"/>
</dbReference>
<dbReference type="PROSITE" id="PS51071">
    <property type="entry name" value="HTH_RPIR"/>
    <property type="match status" value="1"/>
</dbReference>
<dbReference type="SUPFAM" id="SSF53697">
    <property type="entry name" value="SIS domain"/>
    <property type="match status" value="1"/>
</dbReference>
<dbReference type="InterPro" id="IPR047640">
    <property type="entry name" value="RpiR-like"/>
</dbReference>
<comment type="caution">
    <text evidence="2">The sequence shown here is derived from an EMBL/GenBank/DDBJ whole genome shotgun (WGS) entry which is preliminary data.</text>
</comment>
<accession>A0ABS4G2J2</accession>
<feature type="domain" description="HTH rpiR-type" evidence="1">
    <location>
        <begin position="4"/>
        <end position="80"/>
    </location>
</feature>
<dbReference type="RefSeq" id="WP_209458980.1">
    <property type="nucleotide sequence ID" value="NZ_JAGGKC010000008.1"/>
</dbReference>
<reference evidence="2 3" key="1">
    <citation type="submission" date="2021-03" db="EMBL/GenBank/DDBJ databases">
        <title>Genomic Encyclopedia of Type Strains, Phase IV (KMG-IV): sequencing the most valuable type-strain genomes for metagenomic binning, comparative biology and taxonomic classification.</title>
        <authorList>
            <person name="Goeker M."/>
        </authorList>
    </citation>
    <scope>NUCLEOTIDE SEQUENCE [LARGE SCALE GENOMIC DNA]</scope>
    <source>
        <strain evidence="2 3">DSM 6139</strain>
    </source>
</reference>
<keyword evidence="3" id="KW-1185">Reference proteome</keyword>
<evidence type="ECO:0000313" key="3">
    <source>
        <dbReference type="Proteomes" id="UP001519271"/>
    </source>
</evidence>
<dbReference type="Pfam" id="PF01418">
    <property type="entry name" value="HTH_6"/>
    <property type="match status" value="1"/>
</dbReference>
<proteinExistence type="predicted"/>
<evidence type="ECO:0000313" key="2">
    <source>
        <dbReference type="EMBL" id="MBP1918754.1"/>
    </source>
</evidence>
<dbReference type="GO" id="GO:0003677">
    <property type="term" value="F:DNA binding"/>
    <property type="evidence" value="ECO:0007669"/>
    <property type="project" value="UniProtKB-KW"/>
</dbReference>
<dbReference type="CDD" id="cd05013">
    <property type="entry name" value="SIS_RpiR"/>
    <property type="match status" value="1"/>
</dbReference>
<dbReference type="PANTHER" id="PTHR30514:SF1">
    <property type="entry name" value="HTH-TYPE TRANSCRIPTIONAL REGULATOR HEXR-RELATED"/>
    <property type="match status" value="1"/>
</dbReference>
<dbReference type="EMBL" id="JAGGKC010000008">
    <property type="protein sequence ID" value="MBP1918754.1"/>
    <property type="molecule type" value="Genomic_DNA"/>
</dbReference>
<dbReference type="SUPFAM" id="SSF46689">
    <property type="entry name" value="Homeodomain-like"/>
    <property type="match status" value="1"/>
</dbReference>
<keyword evidence="2" id="KW-0238">DNA-binding</keyword>